<evidence type="ECO:0000256" key="1">
    <source>
        <dbReference type="ARBA" id="ARBA00023015"/>
    </source>
</evidence>
<evidence type="ECO:0000313" key="4">
    <source>
        <dbReference type="Proteomes" id="UP000095283"/>
    </source>
</evidence>
<accession>A0A1I7WN48</accession>
<dbReference type="WBParaSite" id="Hba_06507">
    <property type="protein sequence ID" value="Hba_06507"/>
    <property type="gene ID" value="Hba_06507"/>
</dbReference>
<dbReference type="AlphaFoldDB" id="A0A1I7WN48"/>
<protein>
    <submittedName>
        <fullName evidence="5">Transcription initiation factor TFIID subunit 8</fullName>
    </submittedName>
</protein>
<dbReference type="Gene3D" id="1.10.565.10">
    <property type="entry name" value="Retinoid X Receptor"/>
    <property type="match status" value="1"/>
</dbReference>
<keyword evidence="4" id="KW-1185">Reference proteome</keyword>
<keyword evidence="1" id="KW-0805">Transcription regulation</keyword>
<organism evidence="4 5">
    <name type="scientific">Heterorhabditis bacteriophora</name>
    <name type="common">Entomopathogenic nematode worm</name>
    <dbReference type="NCBI Taxonomy" id="37862"/>
    <lineage>
        <taxon>Eukaryota</taxon>
        <taxon>Metazoa</taxon>
        <taxon>Ecdysozoa</taxon>
        <taxon>Nematoda</taxon>
        <taxon>Chromadorea</taxon>
        <taxon>Rhabditida</taxon>
        <taxon>Rhabditina</taxon>
        <taxon>Rhabditomorpha</taxon>
        <taxon>Strongyloidea</taxon>
        <taxon>Heterorhabditidae</taxon>
        <taxon>Heterorhabditis</taxon>
    </lineage>
</organism>
<name>A0A1I7WN48_HETBA</name>
<evidence type="ECO:0000313" key="5">
    <source>
        <dbReference type="WBParaSite" id="Hba_06507"/>
    </source>
</evidence>
<proteinExistence type="predicted"/>
<keyword evidence="3" id="KW-0675">Receptor</keyword>
<keyword evidence="2" id="KW-0804">Transcription</keyword>
<sequence length="243" mass="26861">MFSPSVVEYSVIRAIIVTSADSCILSNCFNELIMETREALNELLFRVLKYSRGKSSISAANCMSQLITIIYEAKEIASSLRHELSLHYPRNFIKPLPFHKIITDIINPEISDLLVTMMNRKSSSFNTAYYAFSPPSLSPPTSMACPSSSSGCGSDSIHASQSSVHTFTAPQPIRPKTLGFCSKLPLTITKSIEEMLRPPGMSEDASIMNRPLARDWADGIRLTPVFNKDVVAQFFPELSGTPM</sequence>
<dbReference type="Proteomes" id="UP000095283">
    <property type="component" value="Unplaced"/>
</dbReference>
<evidence type="ECO:0000256" key="2">
    <source>
        <dbReference type="ARBA" id="ARBA00023163"/>
    </source>
</evidence>
<reference evidence="5" key="1">
    <citation type="submission" date="2016-11" db="UniProtKB">
        <authorList>
            <consortium name="WormBaseParasite"/>
        </authorList>
    </citation>
    <scope>IDENTIFICATION</scope>
</reference>
<dbReference type="InterPro" id="IPR035500">
    <property type="entry name" value="NHR-like_dom_sf"/>
</dbReference>
<evidence type="ECO:0000256" key="3">
    <source>
        <dbReference type="ARBA" id="ARBA00023170"/>
    </source>
</evidence>